<proteinExistence type="predicted"/>
<evidence type="ECO:0000256" key="1">
    <source>
        <dbReference type="SAM" id="MobiDB-lite"/>
    </source>
</evidence>
<keyword evidence="3" id="KW-1185">Reference proteome</keyword>
<organism evidence="2 3">
    <name type="scientific">Fusarium albosuccineum</name>
    <dbReference type="NCBI Taxonomy" id="1237068"/>
    <lineage>
        <taxon>Eukaryota</taxon>
        <taxon>Fungi</taxon>
        <taxon>Dikarya</taxon>
        <taxon>Ascomycota</taxon>
        <taxon>Pezizomycotina</taxon>
        <taxon>Sordariomycetes</taxon>
        <taxon>Hypocreomycetidae</taxon>
        <taxon>Hypocreales</taxon>
        <taxon>Nectriaceae</taxon>
        <taxon>Fusarium</taxon>
        <taxon>Fusarium decemcellulare species complex</taxon>
    </lineage>
</organism>
<reference evidence="2 3" key="1">
    <citation type="submission" date="2020-01" db="EMBL/GenBank/DDBJ databases">
        <title>Identification and distribution of gene clusters putatively required for synthesis of sphingolipid metabolism inhibitors in phylogenetically diverse species of the filamentous fungus Fusarium.</title>
        <authorList>
            <person name="Kim H.-S."/>
            <person name="Busman M."/>
            <person name="Brown D.W."/>
            <person name="Divon H."/>
            <person name="Uhlig S."/>
            <person name="Proctor R.H."/>
        </authorList>
    </citation>
    <scope>NUCLEOTIDE SEQUENCE [LARGE SCALE GENOMIC DNA]</scope>
    <source>
        <strain evidence="2 3">NRRL 20459</strain>
    </source>
</reference>
<accession>A0A8H4LLK9</accession>
<feature type="compositionally biased region" description="Acidic residues" evidence="1">
    <location>
        <begin position="159"/>
        <end position="168"/>
    </location>
</feature>
<evidence type="ECO:0000313" key="3">
    <source>
        <dbReference type="Proteomes" id="UP000554235"/>
    </source>
</evidence>
<name>A0A8H4LLK9_9HYPO</name>
<feature type="region of interest" description="Disordered" evidence="1">
    <location>
        <begin position="66"/>
        <end position="90"/>
    </location>
</feature>
<feature type="region of interest" description="Disordered" evidence="1">
    <location>
        <begin position="155"/>
        <end position="204"/>
    </location>
</feature>
<gene>
    <name evidence="2" type="ORF">FALBO_1264</name>
</gene>
<dbReference type="Proteomes" id="UP000554235">
    <property type="component" value="Unassembled WGS sequence"/>
</dbReference>
<protein>
    <submittedName>
        <fullName evidence="2">Mfs monocarboxylate transporter</fullName>
    </submittedName>
</protein>
<comment type="caution">
    <text evidence="2">The sequence shown here is derived from an EMBL/GenBank/DDBJ whole genome shotgun (WGS) entry which is preliminary data.</text>
</comment>
<feature type="compositionally biased region" description="Polar residues" evidence="1">
    <location>
        <begin position="66"/>
        <end position="76"/>
    </location>
</feature>
<evidence type="ECO:0000313" key="2">
    <source>
        <dbReference type="EMBL" id="KAF4471827.1"/>
    </source>
</evidence>
<sequence length="523" mass="58742">MIKLALETDPFDVVNLSFQVFPLVTKGDLSDQELNRPYRQVVVDISRAVGLSPTEYQKLSLLQSGLDTDPSSASQTRAKEAHGNQPLDTVGPPYLVMSATAMISTIAFDKKIRVDINNLTASVPEQMDNSTWLIPLLMVKHCPFFDEIDEFFSSYSSEPDADGDSMESEADHDLSEPDQDSDTTHTEPDNGIPPLDDDGDTTMGGQFVVADLEPAKSIITDFRYQKLTDHDVYEMIRAKHDEAYRELMDAAVATVDIVCATPAAFAEFANNSSWVSDLIIIDQAHLFLGAVVTFQHNHRARMRVAEWARDMFYGGTMTIVHRNHTLATRRFEEWTLQFFNRRSSTIMILPPNSEETQVGYSFANITNMQYVYQLVVQMYRKTGLIVARDAQAGENTDPKTRQRRASTLILTPYAVQKNAYDLILEQMNAAKIPKTLSKFAPLTTSQTLTIESFEASSPRFRSTNLGSESRRKRLHTNTEHLGCFYKALGDAQQVELEPSCLTVAFTTPHASFNVHRRRLQAGL</sequence>
<dbReference type="EMBL" id="JAADYS010000162">
    <property type="protein sequence ID" value="KAF4471827.1"/>
    <property type="molecule type" value="Genomic_DNA"/>
</dbReference>
<dbReference type="OrthoDB" id="5096448at2759"/>
<dbReference type="AlphaFoldDB" id="A0A8H4LLK9"/>